<dbReference type="Proteomes" id="UP000002411">
    <property type="component" value="Chromosome"/>
</dbReference>
<proteinExistence type="inferred from homology"/>
<dbReference type="KEGG" id="ckl:CKL_2112"/>
<comment type="subcellular location">
    <subcellularLocation>
        <location evidence="1">Cytoplasm</location>
        <location evidence="1">Cytosol</location>
    </subcellularLocation>
</comment>
<evidence type="ECO:0000313" key="8">
    <source>
        <dbReference type="EMBL" id="EDK34124.1"/>
    </source>
</evidence>
<dbReference type="STRING" id="431943.CKL_2112"/>
<comment type="function">
    <text evidence="5">May act as an export chaperone for the filament capping protein FliD.</text>
</comment>
<dbReference type="InterPro" id="IPR008622">
    <property type="entry name" value="FliT"/>
</dbReference>
<dbReference type="AlphaFoldDB" id="A5MZ28"/>
<keyword evidence="4" id="KW-0143">Chaperone</keyword>
<gene>
    <name evidence="8" type="ordered locus">CKL_2112</name>
</gene>
<keyword evidence="3" id="KW-1005">Bacterial flagellum biogenesis</keyword>
<name>A5MZ28_CLOK5</name>
<evidence type="ECO:0000313" key="9">
    <source>
        <dbReference type="Proteomes" id="UP000002411"/>
    </source>
</evidence>
<evidence type="ECO:0000256" key="2">
    <source>
        <dbReference type="ARBA" id="ARBA00022490"/>
    </source>
</evidence>
<sequence>MNSQLIEAMSQYKQLSFKIMKYIEEGKLDELNSLFNIRQKILDSIENIDYTLEEGKEVFLKLELRKLDSNMAELINRKKDELGTDMKAFFKSKNASNAYNKNGIHSSIFFNKKI</sequence>
<evidence type="ECO:0000256" key="6">
    <source>
        <dbReference type="ARBA" id="ARBA00093785"/>
    </source>
</evidence>
<keyword evidence="2" id="KW-0963">Cytoplasm</keyword>
<dbReference type="Pfam" id="PF05400">
    <property type="entry name" value="FliT"/>
    <property type="match status" value="1"/>
</dbReference>
<evidence type="ECO:0000256" key="1">
    <source>
        <dbReference type="ARBA" id="ARBA00004514"/>
    </source>
</evidence>
<dbReference type="EMBL" id="CP000673">
    <property type="protein sequence ID" value="EDK34124.1"/>
    <property type="molecule type" value="Genomic_DNA"/>
</dbReference>
<evidence type="ECO:0000256" key="4">
    <source>
        <dbReference type="ARBA" id="ARBA00023186"/>
    </source>
</evidence>
<reference evidence="8 9" key="1">
    <citation type="journal article" date="2008" name="Proc. Natl. Acad. Sci. U.S.A.">
        <title>The genome of Clostridium kluyveri, a strict anaerobe with unique metabolic features.</title>
        <authorList>
            <person name="Seedorf H."/>
            <person name="Fricke W.F."/>
            <person name="Veith B."/>
            <person name="Brueggemann H."/>
            <person name="Liesegang H."/>
            <person name="Strittmatter A."/>
            <person name="Miethke M."/>
            <person name="Buckel W."/>
            <person name="Hinderberger J."/>
            <person name="Li F."/>
            <person name="Hagemeier C."/>
            <person name="Thauer R.K."/>
            <person name="Gottschalk G."/>
        </authorList>
    </citation>
    <scope>NUCLEOTIDE SEQUENCE [LARGE SCALE GENOMIC DNA]</scope>
    <source>
        <strain evidence="9">ATCC 8527 / DSM 555 / NCIMB 10680</strain>
    </source>
</reference>
<protein>
    <recommendedName>
        <fullName evidence="7">Flagellar protein FliT</fullName>
    </recommendedName>
</protein>
<comment type="similarity">
    <text evidence="6">Belongs to the bacillales FliT family.</text>
</comment>
<dbReference type="HOGENOM" id="CLU_170918_0_1_9"/>
<evidence type="ECO:0000256" key="7">
    <source>
        <dbReference type="ARBA" id="ARBA00093797"/>
    </source>
</evidence>
<accession>A5MZ28</accession>
<keyword evidence="9" id="KW-1185">Reference proteome</keyword>
<evidence type="ECO:0000256" key="3">
    <source>
        <dbReference type="ARBA" id="ARBA00022795"/>
    </source>
</evidence>
<dbReference type="RefSeq" id="WP_012102450.1">
    <property type="nucleotide sequence ID" value="NC_009706.1"/>
</dbReference>
<organism evidence="8 9">
    <name type="scientific">Clostridium kluyveri (strain ATCC 8527 / DSM 555 / NBRC 12016 / NCIMB 10680 / K1)</name>
    <dbReference type="NCBI Taxonomy" id="431943"/>
    <lineage>
        <taxon>Bacteria</taxon>
        <taxon>Bacillati</taxon>
        <taxon>Bacillota</taxon>
        <taxon>Clostridia</taxon>
        <taxon>Eubacteriales</taxon>
        <taxon>Clostridiaceae</taxon>
        <taxon>Clostridium</taxon>
    </lineage>
</organism>
<evidence type="ECO:0000256" key="5">
    <source>
        <dbReference type="ARBA" id="ARBA00093765"/>
    </source>
</evidence>